<dbReference type="Gene3D" id="3.30.1370.210">
    <property type="match status" value="1"/>
</dbReference>
<feature type="domain" description="C3H1-type" evidence="14">
    <location>
        <begin position="255"/>
        <end position="282"/>
    </location>
</feature>
<dbReference type="Pfam" id="PF25261">
    <property type="entry name" value="zf-CCCH_PARP12"/>
    <property type="match status" value="1"/>
</dbReference>
<dbReference type="UniPathway" id="UPA00143"/>
<keyword evidence="8 12" id="KW-0863">Zinc-finger</keyword>
<evidence type="ECO:0000313" key="16">
    <source>
        <dbReference type="Ensembl" id="ENSECRP00000016305.1"/>
    </source>
</evidence>
<feature type="domain" description="C3H1-type" evidence="14">
    <location>
        <begin position="183"/>
        <end position="205"/>
    </location>
</feature>
<keyword evidence="5" id="KW-0597">Phosphoprotein</keyword>
<keyword evidence="7" id="KW-0677">Repeat</keyword>
<dbReference type="InterPro" id="IPR051712">
    <property type="entry name" value="ARTD-AVP"/>
</dbReference>
<feature type="compositionally biased region" description="Polar residues" evidence="13">
    <location>
        <begin position="495"/>
        <end position="504"/>
    </location>
</feature>
<feature type="domain" description="C3H1-type" evidence="14">
    <location>
        <begin position="97"/>
        <end position="122"/>
    </location>
</feature>
<feature type="zinc finger region" description="C3H1-type" evidence="12">
    <location>
        <begin position="97"/>
        <end position="122"/>
    </location>
</feature>
<protein>
    <submittedName>
        <fullName evidence="16">Poly (ADP-ribose) polymerase family, member 12b</fullName>
    </submittedName>
</protein>
<dbReference type="PANTHER" id="PTHR45740">
    <property type="entry name" value="POLY [ADP-RIBOSE] POLYMERASE"/>
    <property type="match status" value="1"/>
</dbReference>
<dbReference type="Pfam" id="PF24356">
    <property type="entry name" value="WHD_PARP12"/>
    <property type="match status" value="1"/>
</dbReference>
<dbReference type="GO" id="GO:0016567">
    <property type="term" value="P:protein ubiquitination"/>
    <property type="evidence" value="ECO:0007669"/>
    <property type="project" value="UniProtKB-UniPathway"/>
</dbReference>
<reference evidence="16" key="3">
    <citation type="submission" date="2025-09" db="UniProtKB">
        <authorList>
            <consortium name="Ensembl"/>
        </authorList>
    </citation>
    <scope>IDENTIFICATION</scope>
</reference>
<dbReference type="SUPFAM" id="SSF117839">
    <property type="entry name" value="WWE domain"/>
    <property type="match status" value="1"/>
</dbReference>
<dbReference type="GO" id="GO:0005634">
    <property type="term" value="C:nucleus"/>
    <property type="evidence" value="ECO:0007669"/>
    <property type="project" value="UniProtKB-SubCell"/>
</dbReference>
<dbReference type="SMART" id="SM00678">
    <property type="entry name" value="WWE"/>
    <property type="match status" value="1"/>
</dbReference>
<proteinExistence type="inferred from homology"/>
<dbReference type="Pfam" id="PF23466">
    <property type="entry name" value="WWE_4"/>
    <property type="match status" value="1"/>
</dbReference>
<feature type="compositionally biased region" description="Polar residues" evidence="13">
    <location>
        <begin position="473"/>
        <end position="482"/>
    </location>
</feature>
<evidence type="ECO:0000259" key="15">
    <source>
        <dbReference type="PROSITE" id="PS50918"/>
    </source>
</evidence>
<feature type="zinc finger region" description="C3H1-type" evidence="12">
    <location>
        <begin position="183"/>
        <end position="205"/>
    </location>
</feature>
<evidence type="ECO:0000259" key="14">
    <source>
        <dbReference type="PROSITE" id="PS50103"/>
    </source>
</evidence>
<reference evidence="16" key="2">
    <citation type="submission" date="2025-08" db="UniProtKB">
        <authorList>
            <consortium name="Ensembl"/>
        </authorList>
    </citation>
    <scope>IDENTIFICATION</scope>
</reference>
<evidence type="ECO:0000313" key="17">
    <source>
        <dbReference type="Proteomes" id="UP000694620"/>
    </source>
</evidence>
<evidence type="ECO:0000256" key="12">
    <source>
        <dbReference type="PROSITE-ProRule" id="PRU00723"/>
    </source>
</evidence>
<dbReference type="Gene3D" id="3.30.720.50">
    <property type="match status" value="1"/>
</dbReference>
<sequence>MANENIISYATRILCSNLGAMDYNNLRKKLRKRFDPSDDDLRYILWNCCRFSIVQRARDCSPGSELSPDSKIIAKTAVRLCKSYPKDDCKACEALHLCKYFVYGNCRFGKGRKQCRYSHDLSSDHNYNVLKAYHLTELHEDELFLLLLQNDPSLLPEVCVHYNKGTGPYGACTFKASCTKLHICHHFVQGDCIFGSKCKRLHGIDADGRKLLEDRGLSGEIIHDLPLLYTNIYDLKNNSNNRINDRIQQTSTENSSNNEICLHYLRRLCNFQENCIRVHFHLPYKWEVYDGSAWKDLPNMEDIEMAYCNPENNRSDGSSQVDFVNMKCDSCPVRRLSTPSSVTKPPHYILTTEWIWYYKSSKGRWTEYGKTDEKQKVHSLTSKELEEAFLGENMGEIEVSKGHRQYIISFKDMYQRNPKYNTKRKVQRRPRFTSEQDVESRITIKSNSVIHSSTSTIIPDHWDKESLPESGYKETQSPNYQWDETEEGQIVDTGSPEQFRTQGY</sequence>
<evidence type="ECO:0000256" key="13">
    <source>
        <dbReference type="SAM" id="MobiDB-lite"/>
    </source>
</evidence>
<dbReference type="GO" id="GO:0005737">
    <property type="term" value="C:cytoplasm"/>
    <property type="evidence" value="ECO:0007669"/>
    <property type="project" value="UniProtKB-SubCell"/>
</dbReference>
<evidence type="ECO:0000256" key="11">
    <source>
        <dbReference type="ARBA" id="ARBA00024347"/>
    </source>
</evidence>
<evidence type="ECO:0000256" key="5">
    <source>
        <dbReference type="ARBA" id="ARBA00022553"/>
    </source>
</evidence>
<dbReference type="InterPro" id="IPR037197">
    <property type="entry name" value="WWE_dom_sf"/>
</dbReference>
<evidence type="ECO:0000256" key="4">
    <source>
        <dbReference type="ARBA" id="ARBA00022490"/>
    </source>
</evidence>
<evidence type="ECO:0000256" key="3">
    <source>
        <dbReference type="ARBA" id="ARBA00004906"/>
    </source>
</evidence>
<dbReference type="Proteomes" id="UP000694620">
    <property type="component" value="Chromosome 1"/>
</dbReference>
<dbReference type="GO" id="GO:0008270">
    <property type="term" value="F:zinc ion binding"/>
    <property type="evidence" value="ECO:0007669"/>
    <property type="project" value="UniProtKB-KW"/>
</dbReference>
<accession>A0A8C4SL47</accession>
<comment type="subcellular location">
    <subcellularLocation>
        <location evidence="2">Cytoplasm</location>
    </subcellularLocation>
    <subcellularLocation>
        <location evidence="1">Nucleus</location>
    </subcellularLocation>
</comment>
<feature type="region of interest" description="Disordered" evidence="13">
    <location>
        <begin position="456"/>
        <end position="504"/>
    </location>
</feature>
<dbReference type="GeneTree" id="ENSGT00940000164581"/>
<dbReference type="PROSITE" id="PS50103">
    <property type="entry name" value="ZF_C3H1"/>
    <property type="match status" value="3"/>
</dbReference>
<evidence type="ECO:0000256" key="7">
    <source>
        <dbReference type="ARBA" id="ARBA00022737"/>
    </source>
</evidence>
<dbReference type="AlphaFoldDB" id="A0A8C4SL47"/>
<dbReference type="InterPro" id="IPR004170">
    <property type="entry name" value="WWE_dom"/>
</dbReference>
<dbReference type="InterPro" id="IPR056226">
    <property type="entry name" value="WH_PARP12"/>
</dbReference>
<keyword evidence="9 12" id="KW-0862">Zinc</keyword>
<evidence type="ECO:0000256" key="6">
    <source>
        <dbReference type="ARBA" id="ARBA00022723"/>
    </source>
</evidence>
<keyword evidence="10" id="KW-0539">Nucleus</keyword>
<evidence type="ECO:0000256" key="2">
    <source>
        <dbReference type="ARBA" id="ARBA00004496"/>
    </source>
</evidence>
<evidence type="ECO:0000256" key="10">
    <source>
        <dbReference type="ARBA" id="ARBA00023242"/>
    </source>
</evidence>
<comment type="pathway">
    <text evidence="3">Protein modification; protein ubiquitination.</text>
</comment>
<dbReference type="Pfam" id="PF02825">
    <property type="entry name" value="WWE"/>
    <property type="match status" value="1"/>
</dbReference>
<comment type="similarity">
    <text evidence="11">Belongs to the ARTD/PARP family.</text>
</comment>
<dbReference type="GO" id="GO:0003950">
    <property type="term" value="F:NAD+ poly-ADP-ribosyltransferase activity"/>
    <property type="evidence" value="ECO:0007669"/>
    <property type="project" value="TreeGrafter"/>
</dbReference>
<keyword evidence="4" id="KW-0963">Cytoplasm</keyword>
<feature type="domain" description="WWE" evidence="15">
    <location>
        <begin position="341"/>
        <end position="428"/>
    </location>
</feature>
<feature type="zinc finger region" description="C3H1-type" evidence="12">
    <location>
        <begin position="255"/>
        <end position="282"/>
    </location>
</feature>
<keyword evidence="17" id="KW-1185">Reference proteome</keyword>
<name>A0A8C4SL47_ERPCA</name>
<dbReference type="Gene3D" id="4.10.1000.10">
    <property type="entry name" value="Zinc finger, CCCH-type"/>
    <property type="match status" value="1"/>
</dbReference>
<dbReference type="InterPro" id="IPR057602">
    <property type="entry name" value="Zfn-CCCH_PARP12"/>
</dbReference>
<reference evidence="16" key="1">
    <citation type="submission" date="2021-06" db="EMBL/GenBank/DDBJ databases">
        <authorList>
            <consortium name="Wellcome Sanger Institute Data Sharing"/>
        </authorList>
    </citation>
    <scope>NUCLEOTIDE SEQUENCE [LARGE SCALE GENOMIC DNA]</scope>
</reference>
<organism evidence="16 17">
    <name type="scientific">Erpetoichthys calabaricus</name>
    <name type="common">Rope fish</name>
    <name type="synonym">Calamoichthys calabaricus</name>
    <dbReference type="NCBI Taxonomy" id="27687"/>
    <lineage>
        <taxon>Eukaryota</taxon>
        <taxon>Metazoa</taxon>
        <taxon>Chordata</taxon>
        <taxon>Craniata</taxon>
        <taxon>Vertebrata</taxon>
        <taxon>Euteleostomi</taxon>
        <taxon>Actinopterygii</taxon>
        <taxon>Polypteriformes</taxon>
        <taxon>Polypteridae</taxon>
        <taxon>Erpetoichthys</taxon>
    </lineage>
</organism>
<dbReference type="GO" id="GO:1990404">
    <property type="term" value="F:NAD+-protein mono-ADP-ribosyltransferase activity"/>
    <property type="evidence" value="ECO:0007669"/>
    <property type="project" value="TreeGrafter"/>
</dbReference>
<dbReference type="InterPro" id="IPR000571">
    <property type="entry name" value="Znf_CCCH"/>
</dbReference>
<dbReference type="SMART" id="SM00356">
    <property type="entry name" value="ZnF_C3H1"/>
    <property type="match status" value="3"/>
</dbReference>
<evidence type="ECO:0000256" key="9">
    <source>
        <dbReference type="ARBA" id="ARBA00022833"/>
    </source>
</evidence>
<dbReference type="PROSITE" id="PS50918">
    <property type="entry name" value="WWE"/>
    <property type="match status" value="1"/>
</dbReference>
<dbReference type="PANTHER" id="PTHR45740:SF13">
    <property type="entry name" value="POLY (ADP-RIBOSE) POLYMERASE FAMILY, MEMBER 12B"/>
    <property type="match status" value="1"/>
</dbReference>
<keyword evidence="6 12" id="KW-0479">Metal-binding</keyword>
<evidence type="ECO:0000256" key="1">
    <source>
        <dbReference type="ARBA" id="ARBA00004123"/>
    </source>
</evidence>
<evidence type="ECO:0000256" key="8">
    <source>
        <dbReference type="ARBA" id="ARBA00022771"/>
    </source>
</evidence>
<dbReference type="Ensembl" id="ENSECRT00000016597.1">
    <property type="protein sequence ID" value="ENSECRP00000016305.1"/>
    <property type="gene ID" value="ENSECRG00000010874.1"/>
</dbReference>
<dbReference type="InterPro" id="IPR018123">
    <property type="entry name" value="WWE-dom_subgr"/>
</dbReference>